<reference evidence="1" key="1">
    <citation type="submission" date="2022-06" db="EMBL/GenBank/DDBJ databases">
        <authorList>
            <person name="Legras J.-L."/>
            <person name="Devillers H."/>
            <person name="Grondin C."/>
        </authorList>
    </citation>
    <scope>NUCLEOTIDE SEQUENCE</scope>
    <source>
        <strain evidence="1">CLIB 1444</strain>
    </source>
</reference>
<evidence type="ECO:0000313" key="1">
    <source>
        <dbReference type="EMBL" id="CAH6719292.1"/>
    </source>
</evidence>
<proteinExistence type="predicted"/>
<dbReference type="Proteomes" id="UP001152531">
    <property type="component" value="Unassembled WGS sequence"/>
</dbReference>
<gene>
    <name evidence="1" type="ORF">CLIB1444_02S05182</name>
</gene>
<protein>
    <submittedName>
        <fullName evidence="1">Uncharacterized protein</fullName>
    </submittedName>
</protein>
<name>A0ACA9Y303_9ASCO</name>
<keyword evidence="2" id="KW-1185">Reference proteome</keyword>
<organism evidence="1 2">
    <name type="scientific">[Candida] jaroonii</name>
    <dbReference type="NCBI Taxonomy" id="467808"/>
    <lineage>
        <taxon>Eukaryota</taxon>
        <taxon>Fungi</taxon>
        <taxon>Dikarya</taxon>
        <taxon>Ascomycota</taxon>
        <taxon>Saccharomycotina</taxon>
        <taxon>Pichiomycetes</taxon>
        <taxon>Debaryomycetaceae</taxon>
        <taxon>Yamadazyma</taxon>
    </lineage>
</organism>
<comment type="caution">
    <text evidence="1">The sequence shown here is derived from an EMBL/GenBank/DDBJ whole genome shotgun (WGS) entry which is preliminary data.</text>
</comment>
<accession>A0ACA9Y303</accession>
<sequence>MHEMRNIEMNLCYQTYDILTSHHRQEKILQVGPVESDGFLVVESDVESEFGGSIVEIALNKRTYLAIFKQAHDYWHDCRSQFKSIETQSTDKLWDLYKVTVSYLLTTNDHHYIVGIHENILTELYNRGEPILDTELEIISTLISSKMRKVNKNSLLWHLMKKLTTINGTVDEITIYRIFKSCQYHPCNYYASEFLIWLVRVRRLLGQDNELIEQLLVKSCRSDLSDVSLWITLKQYLQINNEVVISDYNVMVDDVNSKFKSHISHLVAKQHLEDHSHLISTQLNWLFTIKCQNETPYISLVDYTKELMIQQISKETQQLDKLDKSGVLYSDQIDYIRILTKVSRR</sequence>
<evidence type="ECO:0000313" key="2">
    <source>
        <dbReference type="Proteomes" id="UP001152531"/>
    </source>
</evidence>
<dbReference type="EMBL" id="CALSDN010000002">
    <property type="protein sequence ID" value="CAH6719292.1"/>
    <property type="molecule type" value="Genomic_DNA"/>
</dbReference>